<accession>A0A480AUC6</accession>
<dbReference type="Proteomes" id="UP000301751">
    <property type="component" value="Unassembled WGS sequence"/>
</dbReference>
<keyword evidence="1" id="KW-0732">Signal</keyword>
<proteinExistence type="predicted"/>
<feature type="domain" description="Phytase-like" evidence="2">
    <location>
        <begin position="45"/>
        <end position="263"/>
    </location>
</feature>
<dbReference type="EMBL" id="BJCL01000015">
    <property type="protein sequence ID" value="GCL65299.1"/>
    <property type="molecule type" value="Genomic_DNA"/>
</dbReference>
<dbReference type="Pfam" id="PF13449">
    <property type="entry name" value="Phytase-like"/>
    <property type="match status" value="1"/>
</dbReference>
<comment type="caution">
    <text evidence="3">The sequence shown here is derived from an EMBL/GenBank/DDBJ whole genome shotgun (WGS) entry which is preliminary data.</text>
</comment>
<keyword evidence="4" id="KW-1185">Reference proteome</keyword>
<sequence>MLAAALALPAAPPVVAAPPAPLQVLLLDSLAVDLPGHGRRNRLELSDLAWDPASGDVWAVSDRGWLHRLQVEIEHGRLVAVQELSRVLLDGRPNLEALALRPGAVPLLAIDEERRLWLEIDRVGKVVAWHALPQALPTHAGHSVEAMAWHQRHGVLLVAQKSGSTGEHRILTTTGADWRLPALPGAQVRAMGWMADGRLLLLEQRRADGQVSFHLRATSLEGCGIGGRCDSSDVALPVSGTAAVDHLEGLACRGTQCLLVTDDGGAAPARTRLVLLELVTGAR</sequence>
<dbReference type="AlphaFoldDB" id="A0A480AUC6"/>
<evidence type="ECO:0000313" key="3">
    <source>
        <dbReference type="EMBL" id="GCL65299.1"/>
    </source>
</evidence>
<dbReference type="InterPro" id="IPR027372">
    <property type="entry name" value="Phytase-like_dom"/>
</dbReference>
<name>A0A480AUC6_9BURK</name>
<evidence type="ECO:0000256" key="1">
    <source>
        <dbReference type="SAM" id="SignalP"/>
    </source>
</evidence>
<evidence type="ECO:0000259" key="2">
    <source>
        <dbReference type="Pfam" id="PF13449"/>
    </source>
</evidence>
<evidence type="ECO:0000313" key="4">
    <source>
        <dbReference type="Proteomes" id="UP000301751"/>
    </source>
</evidence>
<feature type="chain" id="PRO_5019737386" description="Phytase-like domain-containing protein" evidence="1">
    <location>
        <begin position="17"/>
        <end position="283"/>
    </location>
</feature>
<gene>
    <name evidence="3" type="ORF">AQPW35_43800</name>
</gene>
<feature type="signal peptide" evidence="1">
    <location>
        <begin position="1"/>
        <end position="16"/>
    </location>
</feature>
<protein>
    <recommendedName>
        <fullName evidence="2">Phytase-like domain-containing protein</fullName>
    </recommendedName>
</protein>
<dbReference type="SUPFAM" id="SSF101898">
    <property type="entry name" value="NHL repeat"/>
    <property type="match status" value="1"/>
</dbReference>
<reference evidence="4" key="1">
    <citation type="submission" date="2019-03" db="EMBL/GenBank/DDBJ databases">
        <title>Aquabacterium pictum sp.nov., the first bacteriochlorophyll a-containing freshwater bacterium in the genus Aquabacterium of the class Betaproteobacteria.</title>
        <authorList>
            <person name="Hirose S."/>
            <person name="Tank M."/>
            <person name="Hara E."/>
            <person name="Tamaki H."/>
            <person name="Takaichi S."/>
            <person name="Haruta S."/>
            <person name="Hanada S."/>
        </authorList>
    </citation>
    <scope>NUCLEOTIDE SEQUENCE [LARGE SCALE GENOMIC DNA]</scope>
    <source>
        <strain evidence="4">W35</strain>
    </source>
</reference>
<organism evidence="3 4">
    <name type="scientific">Pseudaquabacterium pictum</name>
    <dbReference type="NCBI Taxonomy" id="2315236"/>
    <lineage>
        <taxon>Bacteria</taxon>
        <taxon>Pseudomonadati</taxon>
        <taxon>Pseudomonadota</taxon>
        <taxon>Betaproteobacteria</taxon>
        <taxon>Burkholderiales</taxon>
        <taxon>Sphaerotilaceae</taxon>
        <taxon>Pseudaquabacterium</taxon>
    </lineage>
</organism>